<dbReference type="Proteomes" id="UP000663851">
    <property type="component" value="Unassembled WGS sequence"/>
</dbReference>
<proteinExistence type="predicted"/>
<evidence type="ECO:0000256" key="1">
    <source>
        <dbReference type="SAM" id="MobiDB-lite"/>
    </source>
</evidence>
<gene>
    <name evidence="3" type="ORF">HFQ381_LOCUS33927</name>
</gene>
<sequence>MNTEKRTNTLDISYFKPTQDSNLKNPFNAPDSNARTTSVHPLLSDEPSRIEHSRSVWSSQTNRNISDVYPVVVSSGKVKTNPASAKVDTLSNNTRNDYVSQNKMKYFSLQSPRFKGCLMGSLFVLVLVGIPLVVVIIMWLRGKARYSIIS</sequence>
<protein>
    <submittedName>
        <fullName evidence="3">Uncharacterized protein</fullName>
    </submittedName>
</protein>
<keyword evidence="2" id="KW-1133">Transmembrane helix</keyword>
<dbReference type="AlphaFoldDB" id="A0A821CLP4"/>
<evidence type="ECO:0000256" key="2">
    <source>
        <dbReference type="SAM" id="Phobius"/>
    </source>
</evidence>
<feature type="transmembrane region" description="Helical" evidence="2">
    <location>
        <begin position="118"/>
        <end position="140"/>
    </location>
</feature>
<name>A0A821CLP4_9BILA</name>
<comment type="caution">
    <text evidence="3">The sequence shown here is derived from an EMBL/GenBank/DDBJ whole genome shotgun (WGS) entry which is preliminary data.</text>
</comment>
<evidence type="ECO:0000313" key="4">
    <source>
        <dbReference type="Proteomes" id="UP000663851"/>
    </source>
</evidence>
<dbReference type="EMBL" id="CAJOBO010012243">
    <property type="protein sequence ID" value="CAF4609583.1"/>
    <property type="molecule type" value="Genomic_DNA"/>
</dbReference>
<keyword evidence="2" id="KW-0812">Transmembrane</keyword>
<feature type="non-terminal residue" evidence="3">
    <location>
        <position position="1"/>
    </location>
</feature>
<feature type="compositionally biased region" description="Polar residues" evidence="1">
    <location>
        <begin position="16"/>
        <end position="39"/>
    </location>
</feature>
<evidence type="ECO:0000313" key="3">
    <source>
        <dbReference type="EMBL" id="CAF4609583.1"/>
    </source>
</evidence>
<reference evidence="3" key="1">
    <citation type="submission" date="2021-02" db="EMBL/GenBank/DDBJ databases">
        <authorList>
            <person name="Nowell W R."/>
        </authorList>
    </citation>
    <scope>NUCLEOTIDE SEQUENCE</scope>
</reference>
<organism evidence="3 4">
    <name type="scientific">Rotaria socialis</name>
    <dbReference type="NCBI Taxonomy" id="392032"/>
    <lineage>
        <taxon>Eukaryota</taxon>
        <taxon>Metazoa</taxon>
        <taxon>Spiralia</taxon>
        <taxon>Gnathifera</taxon>
        <taxon>Rotifera</taxon>
        <taxon>Eurotatoria</taxon>
        <taxon>Bdelloidea</taxon>
        <taxon>Philodinida</taxon>
        <taxon>Philodinidae</taxon>
        <taxon>Rotaria</taxon>
    </lineage>
</organism>
<feature type="region of interest" description="Disordered" evidence="1">
    <location>
        <begin position="16"/>
        <end position="40"/>
    </location>
</feature>
<keyword evidence="2" id="KW-0472">Membrane</keyword>
<accession>A0A821CLP4</accession>